<reference evidence="1 2" key="1">
    <citation type="submission" date="2023-03" db="EMBL/GenBank/DDBJ databases">
        <title>Genome insight into feeding habits of ladybird beetles.</title>
        <authorList>
            <person name="Li H.-S."/>
            <person name="Huang Y.-H."/>
            <person name="Pang H."/>
        </authorList>
    </citation>
    <scope>NUCLEOTIDE SEQUENCE [LARGE SCALE GENOMIC DNA]</scope>
    <source>
        <strain evidence="1">SYSU_2023b</strain>
        <tissue evidence="1">Whole body</tissue>
    </source>
</reference>
<dbReference type="Proteomes" id="UP001431783">
    <property type="component" value="Unassembled WGS sequence"/>
</dbReference>
<dbReference type="EMBL" id="JARQZJ010000032">
    <property type="protein sequence ID" value="KAK9875153.1"/>
    <property type="molecule type" value="Genomic_DNA"/>
</dbReference>
<sequence>MQGALKGPQGVCSDEATHFGNFCNSSHFNIHIISGRIAFEKITEYDYRGSTYYTVKNLSLYECQGGAEKNRIVRRLHLASC</sequence>
<proteinExistence type="predicted"/>
<keyword evidence="2" id="KW-1185">Reference proteome</keyword>
<accession>A0AAW1TY06</accession>
<name>A0AAW1TY06_9CUCU</name>
<comment type="caution">
    <text evidence="1">The sequence shown here is derived from an EMBL/GenBank/DDBJ whole genome shotgun (WGS) entry which is preliminary data.</text>
</comment>
<evidence type="ECO:0000313" key="1">
    <source>
        <dbReference type="EMBL" id="KAK9875153.1"/>
    </source>
</evidence>
<organism evidence="1 2">
    <name type="scientific">Henosepilachna vigintioctopunctata</name>
    <dbReference type="NCBI Taxonomy" id="420089"/>
    <lineage>
        <taxon>Eukaryota</taxon>
        <taxon>Metazoa</taxon>
        <taxon>Ecdysozoa</taxon>
        <taxon>Arthropoda</taxon>
        <taxon>Hexapoda</taxon>
        <taxon>Insecta</taxon>
        <taxon>Pterygota</taxon>
        <taxon>Neoptera</taxon>
        <taxon>Endopterygota</taxon>
        <taxon>Coleoptera</taxon>
        <taxon>Polyphaga</taxon>
        <taxon>Cucujiformia</taxon>
        <taxon>Coccinelloidea</taxon>
        <taxon>Coccinellidae</taxon>
        <taxon>Epilachninae</taxon>
        <taxon>Epilachnini</taxon>
        <taxon>Henosepilachna</taxon>
    </lineage>
</organism>
<protein>
    <submittedName>
        <fullName evidence="1">Uncharacterized protein</fullName>
    </submittedName>
</protein>
<gene>
    <name evidence="1" type="ORF">WA026_005944</name>
</gene>
<evidence type="ECO:0000313" key="2">
    <source>
        <dbReference type="Proteomes" id="UP001431783"/>
    </source>
</evidence>
<dbReference type="AlphaFoldDB" id="A0AAW1TY06"/>